<evidence type="ECO:0000256" key="1">
    <source>
        <dbReference type="SAM" id="MobiDB-lite"/>
    </source>
</evidence>
<keyword evidence="2" id="KW-0732">Signal</keyword>
<feature type="compositionally biased region" description="Basic and acidic residues" evidence="1">
    <location>
        <begin position="263"/>
        <end position="273"/>
    </location>
</feature>
<feature type="compositionally biased region" description="Low complexity" evidence="1">
    <location>
        <begin position="199"/>
        <end position="214"/>
    </location>
</feature>
<dbReference type="Gene3D" id="3.40.33.10">
    <property type="entry name" value="CAP"/>
    <property type="match status" value="1"/>
</dbReference>
<dbReference type="RefSeq" id="WP_060913623.1">
    <property type="nucleotide sequence ID" value="NZ_KQ959927.1"/>
</dbReference>
<dbReference type="PATRIC" id="fig|1379.3.peg.330"/>
<proteinExistence type="predicted"/>
<feature type="compositionally biased region" description="Polar residues" evidence="1">
    <location>
        <begin position="435"/>
        <end position="444"/>
    </location>
</feature>
<comment type="caution">
    <text evidence="4">The sequence shown here is derived from an EMBL/GenBank/DDBJ whole genome shotgun (WGS) entry which is preliminary data.</text>
</comment>
<feature type="compositionally biased region" description="Polar residues" evidence="1">
    <location>
        <begin position="221"/>
        <end position="236"/>
    </location>
</feature>
<dbReference type="OrthoDB" id="2988492at2"/>
<feature type="compositionally biased region" description="Basic and acidic residues" evidence="1">
    <location>
        <begin position="171"/>
        <end position="183"/>
    </location>
</feature>
<gene>
    <name evidence="4" type="ORF">HMPREF3186_00334</name>
</gene>
<evidence type="ECO:0000313" key="5">
    <source>
        <dbReference type="Proteomes" id="UP000070355"/>
    </source>
</evidence>
<dbReference type="Pfam" id="PF00188">
    <property type="entry name" value="CAP"/>
    <property type="match status" value="1"/>
</dbReference>
<feature type="region of interest" description="Disordered" evidence="1">
    <location>
        <begin position="167"/>
        <end position="236"/>
    </location>
</feature>
<evidence type="ECO:0000313" key="4">
    <source>
        <dbReference type="EMBL" id="KXB62870.1"/>
    </source>
</evidence>
<dbReference type="STRING" id="1379.HMPREF3186_00334"/>
<dbReference type="SUPFAM" id="SSF55797">
    <property type="entry name" value="PR-1-like"/>
    <property type="match status" value="1"/>
</dbReference>
<feature type="domain" description="SCP" evidence="3">
    <location>
        <begin position="300"/>
        <end position="430"/>
    </location>
</feature>
<sequence length="455" mass="48668">MKKQGLKLTGKVLTGLVLLSGVTAFPTKAIDVKPAAVDVNVKNVKASVYEKEGHFYAKLVADKEVANVVARITTETKAEFLIKRDIIKAGEEVVVELDLNAQAPTRKLPHTGVKKESFNTVTELAGHTFKISVSYEVATDEVKAQQKANDDIKKRIIVEKYDKPTNVPSIEDLKKDQNSKTEQPKPSAPATETKKPAETTKPADTAKPAATPKPSTGDLAPSTTPSTPEGTKPSANLTNLVATPVATAPVTSVNTVMTNTPKTETKTEVKTEVTKQTNQATATTPVAGTKEEQIKQSFIRQLNQLRGNNNKKQLAENVALNTATAARANYVANNGGVHAGVHGTATNLEKEAARNAGFPGADNILYNVVQVGDSGTIDEIAYNLLKELFTEEHNLTPAHKYGHRNTLLSDTSSLVGVGVKIVNGQVFLVQHQDNTGGYNGSTPTPGKFLDGNSYI</sequence>
<accession>A0A134A5P7</accession>
<evidence type="ECO:0000256" key="2">
    <source>
        <dbReference type="SAM" id="SignalP"/>
    </source>
</evidence>
<feature type="region of interest" description="Disordered" evidence="1">
    <location>
        <begin position="262"/>
        <end position="288"/>
    </location>
</feature>
<evidence type="ECO:0000259" key="3">
    <source>
        <dbReference type="Pfam" id="PF00188"/>
    </source>
</evidence>
<reference evidence="5" key="1">
    <citation type="submission" date="2016-01" db="EMBL/GenBank/DDBJ databases">
        <authorList>
            <person name="Mitreva M."/>
            <person name="Pepin K.H."/>
            <person name="Mihindukulasuriya K.A."/>
            <person name="Fulton R."/>
            <person name="Fronick C."/>
            <person name="O'Laughlin M."/>
            <person name="Miner T."/>
            <person name="Herter B."/>
            <person name="Rosa B.A."/>
            <person name="Cordes M."/>
            <person name="Tomlinson C."/>
            <person name="Wollam A."/>
            <person name="Palsikar V.B."/>
            <person name="Mardis E.R."/>
            <person name="Wilson R.K."/>
        </authorList>
    </citation>
    <scope>NUCLEOTIDE SEQUENCE [LARGE SCALE GENOMIC DNA]</scope>
    <source>
        <strain evidence="5">DNF01167</strain>
    </source>
</reference>
<dbReference type="InterPro" id="IPR035940">
    <property type="entry name" value="CAP_sf"/>
</dbReference>
<dbReference type="AlphaFoldDB" id="A0A134A5P7"/>
<protein>
    <recommendedName>
        <fullName evidence="3">SCP domain-containing protein</fullName>
    </recommendedName>
</protein>
<feature type="chain" id="PRO_5007461351" description="SCP domain-containing protein" evidence="2">
    <location>
        <begin position="30"/>
        <end position="455"/>
    </location>
</feature>
<dbReference type="Proteomes" id="UP000070355">
    <property type="component" value="Unassembled WGS sequence"/>
</dbReference>
<feature type="signal peptide" evidence="2">
    <location>
        <begin position="1"/>
        <end position="29"/>
    </location>
</feature>
<dbReference type="InterPro" id="IPR014044">
    <property type="entry name" value="CAP_dom"/>
</dbReference>
<feature type="region of interest" description="Disordered" evidence="1">
    <location>
        <begin position="435"/>
        <end position="455"/>
    </location>
</feature>
<name>A0A134A5P7_9BACL</name>
<dbReference type="EMBL" id="LSDC01000020">
    <property type="protein sequence ID" value="KXB62870.1"/>
    <property type="molecule type" value="Genomic_DNA"/>
</dbReference>
<organism evidence="4 5">
    <name type="scientific">Gemella haemolysans</name>
    <dbReference type="NCBI Taxonomy" id="1379"/>
    <lineage>
        <taxon>Bacteria</taxon>
        <taxon>Bacillati</taxon>
        <taxon>Bacillota</taxon>
        <taxon>Bacilli</taxon>
        <taxon>Bacillales</taxon>
        <taxon>Gemellaceae</taxon>
        <taxon>Gemella</taxon>
    </lineage>
</organism>